<dbReference type="InterPro" id="IPR050571">
    <property type="entry name" value="Class-IV_PLP-Dep_Aminotrnsfr"/>
</dbReference>
<evidence type="ECO:0008006" key="4">
    <source>
        <dbReference type="Google" id="ProtNLM"/>
    </source>
</evidence>
<organism evidence="2 3">
    <name type="scientific">Tychonema bourrellyi FEM_GT703</name>
    <dbReference type="NCBI Taxonomy" id="2040638"/>
    <lineage>
        <taxon>Bacteria</taxon>
        <taxon>Bacillati</taxon>
        <taxon>Cyanobacteriota</taxon>
        <taxon>Cyanophyceae</taxon>
        <taxon>Oscillatoriophycideae</taxon>
        <taxon>Oscillatoriales</taxon>
        <taxon>Microcoleaceae</taxon>
        <taxon>Tychonema</taxon>
    </lineage>
</organism>
<gene>
    <name evidence="2" type="ORF">CP500_005170</name>
</gene>
<accession>A0A2G4F436</accession>
<dbReference type="PANTHER" id="PTHR42743">
    <property type="entry name" value="AMINO-ACID AMINOTRANSFERASE"/>
    <property type="match status" value="1"/>
</dbReference>
<dbReference type="InterPro" id="IPR027417">
    <property type="entry name" value="P-loop_NTPase"/>
</dbReference>
<dbReference type="GO" id="GO:0019752">
    <property type="term" value="P:carboxylic acid metabolic process"/>
    <property type="evidence" value="ECO:0007669"/>
    <property type="project" value="TreeGrafter"/>
</dbReference>
<comment type="caution">
    <text evidence="2">The sequence shown here is derived from an EMBL/GenBank/DDBJ whole genome shotgun (WGS) entry which is preliminary data.</text>
</comment>
<dbReference type="Pfam" id="PF19798">
    <property type="entry name" value="Sulfotransfer_5"/>
    <property type="match status" value="1"/>
</dbReference>
<dbReference type="AlphaFoldDB" id="A0A2G4F436"/>
<dbReference type="Proteomes" id="UP000226442">
    <property type="component" value="Unassembled WGS sequence"/>
</dbReference>
<dbReference type="SUPFAM" id="SSF52540">
    <property type="entry name" value="P-loop containing nucleoside triphosphate hydrolases"/>
    <property type="match status" value="1"/>
</dbReference>
<sequence>MWSCPRSRSTAITRAFEQLDECVVYDEPFYSAYLAIKGQDNYPPIQPEELSKYKDTDYNAIIQKITGELPNGASFSFQKHQSKHILPEFGRDWIEQLNNLFLIRNPKETIFSYWKANQFQGELNMEKLGLLQHYNLFQEIKNLTQKTPLIIDANDLVLSPKNYLNLICTNFEVDFSEKMLTWEANPSKTALSWTKETPYYHWYSNVLNSSNFTYQKTEINFPEELTPLLELCTPIYEELFRQRAVAN</sequence>
<protein>
    <recommendedName>
        <fullName evidence="4">Sulfotransferase family protein</fullName>
    </recommendedName>
</protein>
<reference evidence="2" key="1">
    <citation type="submission" date="2017-10" db="EMBL/GenBank/DDBJ databases">
        <title>Draft genome sequence of the planktic cyanobacteria Tychonema bourrellyi isolated from alpine lentic freshwater.</title>
        <authorList>
            <person name="Tett A."/>
            <person name="Armanini F."/>
            <person name="Asnicar F."/>
            <person name="Boscaini A."/>
            <person name="Pasolli E."/>
            <person name="Zolfo M."/>
            <person name="Donati C."/>
            <person name="Salmaso N."/>
            <person name="Segata N."/>
        </authorList>
    </citation>
    <scope>NUCLEOTIDE SEQUENCE</scope>
    <source>
        <strain evidence="2">FEM_GT703</strain>
    </source>
</reference>
<keyword evidence="3" id="KW-1185">Reference proteome</keyword>
<dbReference type="Gene3D" id="3.40.50.300">
    <property type="entry name" value="P-loop containing nucleotide triphosphate hydrolases"/>
    <property type="match status" value="1"/>
</dbReference>
<name>A0A2G4F436_9CYAN</name>
<proteinExistence type="inferred from homology"/>
<evidence type="ECO:0000256" key="1">
    <source>
        <dbReference type="ARBA" id="ARBA00009320"/>
    </source>
</evidence>
<evidence type="ECO:0000313" key="2">
    <source>
        <dbReference type="EMBL" id="PHX56481.1"/>
    </source>
</evidence>
<comment type="similarity">
    <text evidence="1">Belongs to the class-IV pyridoxal-phosphate-dependent aminotransferase family.</text>
</comment>
<dbReference type="EMBL" id="NXIB02000019">
    <property type="protein sequence ID" value="PHX56481.1"/>
    <property type="molecule type" value="Genomic_DNA"/>
</dbReference>
<dbReference type="PANTHER" id="PTHR42743:SF11">
    <property type="entry name" value="AMINODEOXYCHORISMATE LYASE"/>
    <property type="match status" value="1"/>
</dbReference>
<evidence type="ECO:0000313" key="3">
    <source>
        <dbReference type="Proteomes" id="UP000226442"/>
    </source>
</evidence>